<keyword evidence="4" id="KW-1185">Reference proteome</keyword>
<name>A0A7M2XQL9_9NOCA</name>
<organism evidence="3 4">
    <name type="scientific">Rhodococcus pyridinivorans</name>
    <dbReference type="NCBI Taxonomy" id="103816"/>
    <lineage>
        <taxon>Bacteria</taxon>
        <taxon>Bacillati</taxon>
        <taxon>Actinomycetota</taxon>
        <taxon>Actinomycetes</taxon>
        <taxon>Mycobacteriales</taxon>
        <taxon>Nocardiaceae</taxon>
        <taxon>Rhodococcus</taxon>
    </lineage>
</organism>
<dbReference type="Proteomes" id="UP000593818">
    <property type="component" value="Chromosome"/>
</dbReference>
<evidence type="ECO:0000313" key="3">
    <source>
        <dbReference type="EMBL" id="QOW00145.1"/>
    </source>
</evidence>
<dbReference type="AlphaFoldDB" id="A0A7M2XQL9"/>
<gene>
    <name evidence="3" type="ORF">INP59_07285</name>
</gene>
<feature type="compositionally biased region" description="Pro residues" evidence="1">
    <location>
        <begin position="121"/>
        <end position="144"/>
    </location>
</feature>
<keyword evidence="2" id="KW-0812">Transmembrane</keyword>
<accession>A0A7M2XQL9</accession>
<dbReference type="EMBL" id="CP063450">
    <property type="protein sequence ID" value="QOW00145.1"/>
    <property type="molecule type" value="Genomic_DNA"/>
</dbReference>
<reference evidence="3 4" key="1">
    <citation type="submission" date="2020-10" db="EMBL/GenBank/DDBJ databases">
        <title>Whole genome sequence of oil-degrading bacteria Rhodococcus pyridinivorans strain 5Ap.</title>
        <authorList>
            <person name="Akhremchuk A.E."/>
            <person name="Valentovich L.N."/>
            <person name="Charniauskaya M.I."/>
            <person name="Bukliarevich H.A."/>
            <person name="Titok M.A."/>
        </authorList>
    </citation>
    <scope>NUCLEOTIDE SEQUENCE [LARGE SCALE GENOMIC DNA]</scope>
    <source>
        <strain evidence="3 4">5Ap</strain>
    </source>
</reference>
<evidence type="ECO:0000256" key="1">
    <source>
        <dbReference type="SAM" id="MobiDB-lite"/>
    </source>
</evidence>
<evidence type="ECO:0000313" key="4">
    <source>
        <dbReference type="Proteomes" id="UP000593818"/>
    </source>
</evidence>
<evidence type="ECO:0000256" key="2">
    <source>
        <dbReference type="SAM" id="Phobius"/>
    </source>
</evidence>
<feature type="transmembrane region" description="Helical" evidence="2">
    <location>
        <begin position="155"/>
        <end position="173"/>
    </location>
</feature>
<proteinExistence type="predicted"/>
<keyword evidence="2" id="KW-0472">Membrane</keyword>
<protein>
    <submittedName>
        <fullName evidence="3">Uncharacterized protein</fullName>
    </submittedName>
</protein>
<keyword evidence="2" id="KW-1133">Transmembrane helix</keyword>
<sequence>MTRASFDAYVVALVAEAELPQRRTDEIARIERETRSEAARLDRQRRDVVEHWTSLQNETELAARSLSKLSREMGVRATTGTASDTIPAQRIPAVIEDCRRETGKIEQSWQWLQHQRRQSRPPAPQQVPVRPVPQPTQPPPPSVAPEPGGVKVPPVLLVAGVVVVFLVLLLLILL</sequence>
<dbReference type="RefSeq" id="WP_193903443.1">
    <property type="nucleotide sequence ID" value="NZ_CP063450.1"/>
</dbReference>
<feature type="region of interest" description="Disordered" evidence="1">
    <location>
        <begin position="113"/>
        <end position="146"/>
    </location>
</feature>